<dbReference type="PANTHER" id="PTHR38421">
    <property type="entry name" value="TRANSMEMBRANE PROTEIN USGS"/>
    <property type="match status" value="1"/>
</dbReference>
<dbReference type="GeneID" id="18258927"/>
<evidence type="ECO:0000313" key="8">
    <source>
        <dbReference type="Proteomes" id="UP000008066"/>
    </source>
</evidence>
<evidence type="ECO:0008006" key="9">
    <source>
        <dbReference type="Google" id="ProtNLM"/>
    </source>
</evidence>
<feature type="transmembrane region" description="Helical" evidence="6">
    <location>
        <begin position="240"/>
        <end position="261"/>
    </location>
</feature>
<accession>G0SB49</accession>
<dbReference type="eggNOG" id="ENOG502QW50">
    <property type="taxonomic scope" value="Eukaryota"/>
</dbReference>
<dbReference type="AlphaFoldDB" id="G0SB49"/>
<evidence type="ECO:0000256" key="2">
    <source>
        <dbReference type="ARBA" id="ARBA00022692"/>
    </source>
</evidence>
<dbReference type="InterPro" id="IPR059112">
    <property type="entry name" value="CysZ/EI24"/>
</dbReference>
<keyword evidence="3 6" id="KW-1133">Transmembrane helix</keyword>
<feature type="region of interest" description="Disordered" evidence="5">
    <location>
        <begin position="364"/>
        <end position="387"/>
    </location>
</feature>
<keyword evidence="4 6" id="KW-0472">Membrane</keyword>
<sequence>MPEEQVAPLDLGRLMKKFDISHFGLNAILRGMQLTLVGAHRALQNPDLFTSVHYKQAALAVIIGIIIRLLIALPSLCIKFILYLLSFVLPLHLTTWDDTVLNTLAFIENHVLQLPLFLLSLMRYAAPSALDDLFMMSLRWVDHTYAVKHQHQDHSDPSFRPAYYPSLSQYSKGSAEKRSPQTTRQKIESAVAFFSRFAKKGSISLAVYAASFIPKIGRFVLPAASFWTFKSAVGLGPASLIFGIGVFLPQRFLVVFLQSYFASRGLVRELLEPYFSRIPFTKEEKKKWFRSREGLLFGFGIGFYLLLRLPLLGVLVYGIAEASTAYLITKVSDPPPPPSEYKKFAETQTEWRNKQKFLNLSLSNLDSLHDKPPPYSEVDPYPTASAQ</sequence>
<dbReference type="Proteomes" id="UP000008066">
    <property type="component" value="Unassembled WGS sequence"/>
</dbReference>
<dbReference type="KEGG" id="cthr:CTHT_0048890"/>
<dbReference type="HOGENOM" id="CLU_045443_0_0_1"/>
<feature type="transmembrane region" description="Helical" evidence="6">
    <location>
        <begin position="205"/>
        <end position="228"/>
    </location>
</feature>
<dbReference type="OMA" id="FMESLKW"/>
<dbReference type="Pfam" id="PF07264">
    <property type="entry name" value="EI24"/>
    <property type="match status" value="1"/>
</dbReference>
<evidence type="ECO:0000256" key="5">
    <source>
        <dbReference type="SAM" id="MobiDB-lite"/>
    </source>
</evidence>
<protein>
    <recommendedName>
        <fullName evidence="9">Transmembrane protein UsgS</fullName>
    </recommendedName>
</protein>
<dbReference type="PANTHER" id="PTHR38421:SF1">
    <property type="entry name" value="TRANSMEMBRANE PROTEIN"/>
    <property type="match status" value="1"/>
</dbReference>
<reference evidence="7 8" key="1">
    <citation type="journal article" date="2011" name="Cell">
        <title>Insight into structure and assembly of the nuclear pore complex by utilizing the genome of a eukaryotic thermophile.</title>
        <authorList>
            <person name="Amlacher S."/>
            <person name="Sarges P."/>
            <person name="Flemming D."/>
            <person name="van Noort V."/>
            <person name="Kunze R."/>
            <person name="Devos D.P."/>
            <person name="Arumugam M."/>
            <person name="Bork P."/>
            <person name="Hurt E."/>
        </authorList>
    </citation>
    <scope>NUCLEOTIDE SEQUENCE [LARGE SCALE GENOMIC DNA]</scope>
    <source>
        <strain evidence="8">DSM 1495 / CBS 144.50 / IMI 039719</strain>
    </source>
</reference>
<dbReference type="EMBL" id="GL988044">
    <property type="protein sequence ID" value="EGS19429.1"/>
    <property type="molecule type" value="Genomic_DNA"/>
</dbReference>
<keyword evidence="2 6" id="KW-0812">Transmembrane</keyword>
<organism evidence="8">
    <name type="scientific">Chaetomium thermophilum (strain DSM 1495 / CBS 144.50 / IMI 039719)</name>
    <name type="common">Thermochaetoides thermophila</name>
    <dbReference type="NCBI Taxonomy" id="759272"/>
    <lineage>
        <taxon>Eukaryota</taxon>
        <taxon>Fungi</taxon>
        <taxon>Dikarya</taxon>
        <taxon>Ascomycota</taxon>
        <taxon>Pezizomycotina</taxon>
        <taxon>Sordariomycetes</taxon>
        <taxon>Sordariomycetidae</taxon>
        <taxon>Sordariales</taxon>
        <taxon>Chaetomiaceae</taxon>
        <taxon>Thermochaetoides</taxon>
    </lineage>
</organism>
<dbReference type="OrthoDB" id="10041630at2759"/>
<keyword evidence="8" id="KW-1185">Reference proteome</keyword>
<evidence type="ECO:0000256" key="6">
    <source>
        <dbReference type="SAM" id="Phobius"/>
    </source>
</evidence>
<comment type="subcellular location">
    <subcellularLocation>
        <location evidence="1">Membrane</location>
        <topology evidence="1">Multi-pass membrane protein</topology>
    </subcellularLocation>
</comment>
<feature type="transmembrane region" description="Helical" evidence="6">
    <location>
        <begin position="59"/>
        <end position="85"/>
    </location>
</feature>
<evidence type="ECO:0000256" key="4">
    <source>
        <dbReference type="ARBA" id="ARBA00023136"/>
    </source>
</evidence>
<feature type="transmembrane region" description="Helical" evidence="6">
    <location>
        <begin position="295"/>
        <end position="320"/>
    </location>
</feature>
<name>G0SB49_CHATD</name>
<gene>
    <name evidence="7" type="ORF">CTHT_0048890</name>
</gene>
<evidence type="ECO:0000256" key="1">
    <source>
        <dbReference type="ARBA" id="ARBA00004141"/>
    </source>
</evidence>
<proteinExistence type="predicted"/>
<evidence type="ECO:0000313" key="7">
    <source>
        <dbReference type="EMBL" id="EGS19429.1"/>
    </source>
</evidence>
<dbReference type="RefSeq" id="XP_006695251.1">
    <property type="nucleotide sequence ID" value="XM_006695188.1"/>
</dbReference>
<evidence type="ECO:0000256" key="3">
    <source>
        <dbReference type="ARBA" id="ARBA00022989"/>
    </source>
</evidence>